<dbReference type="Gene3D" id="2.130.10.10">
    <property type="entry name" value="YVTN repeat-like/Quinoprotein amine dehydrogenase"/>
    <property type="match status" value="3"/>
</dbReference>
<evidence type="ECO:0000256" key="1">
    <source>
        <dbReference type="ARBA" id="ARBA00022574"/>
    </source>
</evidence>
<dbReference type="FunFam" id="1.20.1280.50:FF:000051">
    <property type="entry name" value="F-box and WD-40 domain-containing protein MET30"/>
    <property type="match status" value="1"/>
</dbReference>
<dbReference type="InterPro" id="IPR019775">
    <property type="entry name" value="WD40_repeat_CS"/>
</dbReference>
<evidence type="ECO:0000313" key="8">
    <source>
        <dbReference type="Proteomes" id="UP000620104"/>
    </source>
</evidence>
<dbReference type="Gene3D" id="1.20.1280.50">
    <property type="match status" value="1"/>
</dbReference>
<gene>
    <name evidence="7" type="ORF">NliqN6_4639</name>
</gene>
<comment type="caution">
    <text evidence="7">The sequence shown here is derived from an EMBL/GenBank/DDBJ whole genome shotgun (WGS) entry which is preliminary data.</text>
</comment>
<feature type="region of interest" description="Disordered" evidence="5">
    <location>
        <begin position="1"/>
        <end position="30"/>
    </location>
</feature>
<sequence>MVNNDSPPANQQESSCTFNTNNSVPPSKPGWRMLSSSELETVSALNRSNGTATNHKYTLGTQNAFASSSKSVLPMHSLIDTAPSPLPFATIDNAVATTDIPEYVPTGAVVPRLQGGTLDLNTTSAGTTLPTVPTDGRTLCVRHQMMADQDANGKLQRSLDALPVQERAAITALWSTFSSSPHAKRKIILEGILTMCCFSQLSHLSEALSQIIRVDPFTLFPREVCLRVLGFLDAISLGKAAQVSKQWKSLADDDLLWRRMCGQHIERKCTKCGWGLPLLERRRLRKELNLGAPDRMMVGFEHHDHGDMETDHTPANAHEDYRPISPEAIAASGTKGHKMVSLPRSFTTTVSSGANGATGSTSAIDSVVAQDNAEAGSSSLKRPCIDAALKRKRIRMDQSSGSQMEDSVRRRSDVSSDSDVAPQQDKYAVKEPEERKNRKPWKHVYCERLIVERNWRKGRYTERTLKGHTNGIMCLQFQQNLSTPFPVLITGSYDRTVRVWDLDKGEVVRVLQGHTRAVRALQFDQVMLVTGSMDRTLKIWNWRTGQCVRTLEGHTDGVVCLNYNKGTLASGSADGVIKIWNIATGDCYALRGHQGWVNSVLLWDGKSSPSEQSVQDTSLSISAQPSATDSKSFLFSASDDGTIKLWDLHQRTCIKTFVGHTGHVQSMKLLIVEKEPQEADEEMANHRISATNYSGASLSTDTGPPSCYSPSIATLRAGSHSIGNSHLQDFVISPGTPNFSHQASRSSVFQLDDDKQAILVSGGLDNMIKIWDADTGMEKRTLFGHIEGVWGVDIDALRLASGSHDRTIKIWDRESGRCAQTLVGHRGAVTSLQLSDDLLISGSDDGEIRVWNFGPQTTAITATASGAVTSTPPVMPAAS</sequence>
<dbReference type="PROSITE" id="PS50294">
    <property type="entry name" value="WD_REPEATS_REGION"/>
    <property type="match status" value="5"/>
</dbReference>
<dbReference type="SMART" id="SM00320">
    <property type="entry name" value="WD40"/>
    <property type="match status" value="7"/>
</dbReference>
<dbReference type="InterPro" id="IPR001810">
    <property type="entry name" value="F-box_dom"/>
</dbReference>
<proteinExistence type="predicted"/>
<dbReference type="CDD" id="cd22147">
    <property type="entry name" value="F-box_SpPof1-like"/>
    <property type="match status" value="1"/>
</dbReference>
<keyword evidence="3" id="KW-0833">Ubl conjugation pathway</keyword>
<keyword evidence="8" id="KW-1185">Reference proteome</keyword>
<dbReference type="EMBL" id="BLZA01000030">
    <property type="protein sequence ID" value="GHJ88237.1"/>
    <property type="molecule type" value="Genomic_DNA"/>
</dbReference>
<feature type="repeat" description="WD" evidence="4">
    <location>
        <begin position="822"/>
        <end position="861"/>
    </location>
</feature>
<name>A0A8H3TW55_9TREE</name>
<dbReference type="SUPFAM" id="SSF81383">
    <property type="entry name" value="F-box domain"/>
    <property type="match status" value="1"/>
</dbReference>
<feature type="repeat" description="WD" evidence="4">
    <location>
        <begin position="632"/>
        <end position="656"/>
    </location>
</feature>
<dbReference type="PROSITE" id="PS50181">
    <property type="entry name" value="FBOX"/>
    <property type="match status" value="1"/>
</dbReference>
<accession>A0A8H3TW55</accession>
<dbReference type="InterPro" id="IPR036047">
    <property type="entry name" value="F-box-like_dom_sf"/>
</dbReference>
<keyword evidence="2" id="KW-0677">Repeat</keyword>
<feature type="compositionally biased region" description="Polar residues" evidence="5">
    <location>
        <begin position="1"/>
        <end position="25"/>
    </location>
</feature>
<feature type="repeat" description="WD" evidence="4">
    <location>
        <begin position="551"/>
        <end position="590"/>
    </location>
</feature>
<organism evidence="7 8">
    <name type="scientific">Naganishia liquefaciens</name>
    <dbReference type="NCBI Taxonomy" id="104408"/>
    <lineage>
        <taxon>Eukaryota</taxon>
        <taxon>Fungi</taxon>
        <taxon>Dikarya</taxon>
        <taxon>Basidiomycota</taxon>
        <taxon>Agaricomycotina</taxon>
        <taxon>Tremellomycetes</taxon>
        <taxon>Filobasidiales</taxon>
        <taxon>Filobasidiaceae</taxon>
        <taxon>Naganishia</taxon>
    </lineage>
</organism>
<feature type="domain" description="F-box" evidence="6">
    <location>
        <begin position="214"/>
        <end position="260"/>
    </location>
</feature>
<dbReference type="InterPro" id="IPR051075">
    <property type="entry name" value="SCF_subunit_WD-repeat"/>
</dbReference>
<dbReference type="SUPFAM" id="SSF50978">
    <property type="entry name" value="WD40 repeat-like"/>
    <property type="match status" value="2"/>
</dbReference>
<feature type="repeat" description="WD" evidence="4">
    <location>
        <begin position="465"/>
        <end position="510"/>
    </location>
</feature>
<keyword evidence="1 4" id="KW-0853">WD repeat</keyword>
<evidence type="ECO:0000256" key="4">
    <source>
        <dbReference type="PROSITE-ProRule" id="PRU00221"/>
    </source>
</evidence>
<protein>
    <recommendedName>
        <fullName evidence="6">F-box domain-containing protein</fullName>
    </recommendedName>
</protein>
<dbReference type="Pfam" id="PF12937">
    <property type="entry name" value="F-box-like"/>
    <property type="match status" value="1"/>
</dbReference>
<dbReference type="CDD" id="cd00200">
    <property type="entry name" value="WD40"/>
    <property type="match status" value="1"/>
</dbReference>
<evidence type="ECO:0000313" key="7">
    <source>
        <dbReference type="EMBL" id="GHJ88237.1"/>
    </source>
</evidence>
<dbReference type="InterPro" id="IPR036322">
    <property type="entry name" value="WD40_repeat_dom_sf"/>
</dbReference>
<feature type="repeat" description="WD" evidence="4">
    <location>
        <begin position="759"/>
        <end position="781"/>
    </location>
</feature>
<feature type="repeat" description="WD" evidence="4">
    <location>
        <begin position="782"/>
        <end position="821"/>
    </location>
</feature>
<dbReference type="InterPro" id="IPR015943">
    <property type="entry name" value="WD40/YVTN_repeat-like_dom_sf"/>
</dbReference>
<dbReference type="InterPro" id="IPR001680">
    <property type="entry name" value="WD40_rpt"/>
</dbReference>
<feature type="region of interest" description="Disordered" evidence="5">
    <location>
        <begin position="391"/>
        <end position="434"/>
    </location>
</feature>
<dbReference type="PANTHER" id="PTHR19872:SF9">
    <property type="entry name" value="UBIQUITIN-BINDING SDF UBIQUITIN LIGASE COMPLEX SUBUNIT"/>
    <property type="match status" value="1"/>
</dbReference>
<dbReference type="OrthoDB" id="5580488at2759"/>
<dbReference type="Pfam" id="PF00400">
    <property type="entry name" value="WD40"/>
    <property type="match status" value="7"/>
</dbReference>
<evidence type="ECO:0000256" key="3">
    <source>
        <dbReference type="ARBA" id="ARBA00022786"/>
    </source>
</evidence>
<dbReference type="SMART" id="SM00256">
    <property type="entry name" value="FBOX"/>
    <property type="match status" value="1"/>
</dbReference>
<dbReference type="InterPro" id="IPR020472">
    <property type="entry name" value="WD40_PAC1"/>
</dbReference>
<dbReference type="PRINTS" id="PR00320">
    <property type="entry name" value="GPROTEINBRPT"/>
</dbReference>
<dbReference type="FunFam" id="2.130.10.10:FF:000715">
    <property type="entry name" value="F-box protein MET30"/>
    <property type="match status" value="1"/>
</dbReference>
<evidence type="ECO:0000256" key="2">
    <source>
        <dbReference type="ARBA" id="ARBA00022737"/>
    </source>
</evidence>
<dbReference type="AlphaFoldDB" id="A0A8H3TW55"/>
<evidence type="ECO:0000259" key="6">
    <source>
        <dbReference type="PROSITE" id="PS50181"/>
    </source>
</evidence>
<dbReference type="PROSITE" id="PS50082">
    <property type="entry name" value="WD_REPEATS_2"/>
    <property type="match status" value="7"/>
</dbReference>
<dbReference type="PANTHER" id="PTHR19872">
    <property type="entry name" value="UBIQUITIN LIGASE SPECIFICITY FACTOR/HREP PROTEIN"/>
    <property type="match status" value="1"/>
</dbReference>
<dbReference type="Proteomes" id="UP000620104">
    <property type="component" value="Unassembled WGS sequence"/>
</dbReference>
<reference evidence="7" key="1">
    <citation type="submission" date="2020-07" db="EMBL/GenBank/DDBJ databases">
        <title>Draft Genome Sequence of a Deep-Sea Yeast, Naganishia (Cryptococcus) liquefaciens strain N6.</title>
        <authorList>
            <person name="Han Y.W."/>
            <person name="Kajitani R."/>
            <person name="Morimoto H."/>
            <person name="Parhat M."/>
            <person name="Tsubouchi H."/>
            <person name="Bakenova O."/>
            <person name="Ogata M."/>
            <person name="Argunhan B."/>
            <person name="Aoki R."/>
            <person name="Kajiwara S."/>
            <person name="Itoh T."/>
            <person name="Iwasaki H."/>
        </authorList>
    </citation>
    <scope>NUCLEOTIDE SEQUENCE</scope>
    <source>
        <strain evidence="7">N6</strain>
    </source>
</reference>
<evidence type="ECO:0000256" key="5">
    <source>
        <dbReference type="SAM" id="MobiDB-lite"/>
    </source>
</evidence>
<dbReference type="PROSITE" id="PS00678">
    <property type="entry name" value="WD_REPEATS_1"/>
    <property type="match status" value="4"/>
</dbReference>
<feature type="repeat" description="WD" evidence="4">
    <location>
        <begin position="511"/>
        <end position="550"/>
    </location>
</feature>